<evidence type="ECO:0000256" key="2">
    <source>
        <dbReference type="ARBA" id="ARBA00022475"/>
    </source>
</evidence>
<dbReference type="GO" id="GO:0005886">
    <property type="term" value="C:plasma membrane"/>
    <property type="evidence" value="ECO:0007669"/>
    <property type="project" value="UniProtKB-SubCell"/>
</dbReference>
<evidence type="ECO:0000256" key="4">
    <source>
        <dbReference type="ARBA" id="ARBA00022692"/>
    </source>
</evidence>
<dbReference type="EMBL" id="JYON01000001">
    <property type="protein sequence ID" value="KJH73268.1"/>
    <property type="molecule type" value="Genomic_DNA"/>
</dbReference>
<keyword evidence="6 8" id="KW-1133">Transmembrane helix</keyword>
<protein>
    <recommendedName>
        <fullName evidence="11">Cyanoexosortase A</fullName>
    </recommendedName>
</protein>
<dbReference type="AlphaFoldDB" id="A0A0D8ZWX8"/>
<name>A0A0D8ZWX8_9CYAN</name>
<evidence type="ECO:0008006" key="11">
    <source>
        <dbReference type="Google" id="ProtNLM"/>
    </source>
</evidence>
<dbReference type="NCBIfam" id="TIGR03763">
    <property type="entry name" value="cyanoexo_CrtA"/>
    <property type="match status" value="1"/>
</dbReference>
<dbReference type="NCBIfam" id="TIGR04178">
    <property type="entry name" value="exo_archaeo"/>
    <property type="match status" value="1"/>
</dbReference>
<dbReference type="InterPro" id="IPR022505">
    <property type="entry name" value="Exosortase_cyanobac"/>
</dbReference>
<reference evidence="9 10" key="1">
    <citation type="submission" date="2015-02" db="EMBL/GenBank/DDBJ databases">
        <title>Draft genome of a novel marine cyanobacterium (Chroococcales) isolated from South Atlantic Ocean.</title>
        <authorList>
            <person name="Rigonato J."/>
            <person name="Alvarenga D.O."/>
            <person name="Branco L.H."/>
            <person name="Varani A.M."/>
            <person name="Brandini F.P."/>
            <person name="Fiore M.F."/>
        </authorList>
    </citation>
    <scope>NUCLEOTIDE SEQUENCE [LARGE SCALE GENOMIC DNA]</scope>
    <source>
        <strain evidence="9 10">CENA595</strain>
    </source>
</reference>
<comment type="subcellular location">
    <subcellularLocation>
        <location evidence="1">Cell membrane</location>
        <topology evidence="1">Multi-pass membrane protein</topology>
    </subcellularLocation>
</comment>
<keyword evidence="2" id="KW-1003">Cell membrane</keyword>
<gene>
    <name evidence="9" type="ORF">UH38_00190</name>
</gene>
<sequence length="294" mass="32389">MRVTDLGLNSLLVKPNLWLLGVTAALIAIHINAVSKFDGDIDKTSISVVCWGVFLLLISRKHQTLKLQSDPISSLVGLALMFSLLVRSMFVHIPNDILVEISPLFTFLGLGLLASGFKGLKQYGQEAMVIFIMVLPQVLVATLAEKFVDLNAIAAQFSYYLLWYSGFNVQLQGVNIILPTGSVEVYSGCSGLIPMLMMFKLSVLFLVMFPTKTIEKIFLPIVAVFIAFIVNGFRIALMALLVAFSNAATFDYWHEGDGSQIFSLISIFIFGLLCRFLLQQDSSADLSSTSLKQI</sequence>
<feature type="transmembrane region" description="Helical" evidence="8">
    <location>
        <begin position="16"/>
        <end position="34"/>
    </location>
</feature>
<feature type="transmembrane region" description="Helical" evidence="8">
    <location>
        <begin position="217"/>
        <end position="241"/>
    </location>
</feature>
<evidence type="ECO:0000313" key="10">
    <source>
        <dbReference type="Proteomes" id="UP000032452"/>
    </source>
</evidence>
<dbReference type="Pfam" id="PF09721">
    <property type="entry name" value="Exosortase_EpsH"/>
    <property type="match status" value="1"/>
</dbReference>
<feature type="transmembrane region" description="Helical" evidence="8">
    <location>
        <begin position="129"/>
        <end position="148"/>
    </location>
</feature>
<dbReference type="GO" id="GO:0008233">
    <property type="term" value="F:peptidase activity"/>
    <property type="evidence" value="ECO:0007669"/>
    <property type="project" value="UniProtKB-KW"/>
</dbReference>
<evidence type="ECO:0000256" key="3">
    <source>
        <dbReference type="ARBA" id="ARBA00022670"/>
    </source>
</evidence>
<keyword evidence="5" id="KW-0378">Hydrolase</keyword>
<dbReference type="Proteomes" id="UP000032452">
    <property type="component" value="Unassembled WGS sequence"/>
</dbReference>
<keyword evidence="3" id="KW-0645">Protease</keyword>
<feature type="transmembrane region" description="Helical" evidence="8">
    <location>
        <begin position="190"/>
        <end position="210"/>
    </location>
</feature>
<dbReference type="STRING" id="1618023.UH38_00190"/>
<dbReference type="InterPro" id="IPR026392">
    <property type="entry name" value="Exo/Archaeosortase_dom"/>
</dbReference>
<accession>A0A0D8ZWX8</accession>
<organism evidence="9 10">
    <name type="scientific">Aliterella atlantica CENA595</name>
    <dbReference type="NCBI Taxonomy" id="1618023"/>
    <lineage>
        <taxon>Bacteria</taxon>
        <taxon>Bacillati</taxon>
        <taxon>Cyanobacteriota</taxon>
        <taxon>Cyanophyceae</taxon>
        <taxon>Chroococcidiopsidales</taxon>
        <taxon>Aliterellaceae</taxon>
        <taxon>Aliterella</taxon>
    </lineage>
</organism>
<feature type="transmembrane region" description="Helical" evidence="8">
    <location>
        <begin position="41"/>
        <end position="59"/>
    </location>
</feature>
<evidence type="ECO:0000256" key="6">
    <source>
        <dbReference type="ARBA" id="ARBA00022989"/>
    </source>
</evidence>
<keyword evidence="7 8" id="KW-0472">Membrane</keyword>
<evidence type="ECO:0000256" key="7">
    <source>
        <dbReference type="ARBA" id="ARBA00023136"/>
    </source>
</evidence>
<feature type="transmembrane region" description="Helical" evidence="8">
    <location>
        <begin position="261"/>
        <end position="278"/>
    </location>
</feature>
<dbReference type="RefSeq" id="WP_045052600.1">
    <property type="nucleotide sequence ID" value="NZ_CAWMDP010000017.1"/>
</dbReference>
<keyword evidence="10" id="KW-1185">Reference proteome</keyword>
<evidence type="ECO:0000256" key="1">
    <source>
        <dbReference type="ARBA" id="ARBA00004651"/>
    </source>
</evidence>
<dbReference type="GO" id="GO:0006508">
    <property type="term" value="P:proteolysis"/>
    <property type="evidence" value="ECO:0007669"/>
    <property type="project" value="UniProtKB-KW"/>
</dbReference>
<keyword evidence="4 8" id="KW-0812">Transmembrane</keyword>
<feature type="transmembrane region" description="Helical" evidence="8">
    <location>
        <begin position="97"/>
        <end position="117"/>
    </location>
</feature>
<comment type="caution">
    <text evidence="9">The sequence shown here is derived from an EMBL/GenBank/DDBJ whole genome shotgun (WGS) entry which is preliminary data.</text>
</comment>
<feature type="transmembrane region" description="Helical" evidence="8">
    <location>
        <begin position="71"/>
        <end position="90"/>
    </location>
</feature>
<evidence type="ECO:0000256" key="8">
    <source>
        <dbReference type="SAM" id="Phobius"/>
    </source>
</evidence>
<dbReference type="OrthoDB" id="461510at2"/>
<evidence type="ECO:0000256" key="5">
    <source>
        <dbReference type="ARBA" id="ARBA00022801"/>
    </source>
</evidence>
<evidence type="ECO:0000313" key="9">
    <source>
        <dbReference type="EMBL" id="KJH73268.1"/>
    </source>
</evidence>
<proteinExistence type="predicted"/>
<dbReference type="InterPro" id="IPR019127">
    <property type="entry name" value="Exosortase"/>
</dbReference>